<evidence type="ECO:0000313" key="1">
    <source>
        <dbReference type="EMBL" id="CAG7727939.1"/>
    </source>
</evidence>
<organism evidence="1 2">
    <name type="scientific">Allacma fusca</name>
    <dbReference type="NCBI Taxonomy" id="39272"/>
    <lineage>
        <taxon>Eukaryota</taxon>
        <taxon>Metazoa</taxon>
        <taxon>Ecdysozoa</taxon>
        <taxon>Arthropoda</taxon>
        <taxon>Hexapoda</taxon>
        <taxon>Collembola</taxon>
        <taxon>Symphypleona</taxon>
        <taxon>Sminthuridae</taxon>
        <taxon>Allacma</taxon>
    </lineage>
</organism>
<reference evidence="1" key="1">
    <citation type="submission" date="2021-06" db="EMBL/GenBank/DDBJ databases">
        <authorList>
            <person name="Hodson N. C."/>
            <person name="Mongue J. A."/>
            <person name="Jaron S. K."/>
        </authorList>
    </citation>
    <scope>NUCLEOTIDE SEQUENCE</scope>
</reference>
<gene>
    <name evidence="1" type="ORF">AFUS01_LOCUS16755</name>
</gene>
<proteinExistence type="predicted"/>
<dbReference type="Proteomes" id="UP000708208">
    <property type="component" value="Unassembled WGS sequence"/>
</dbReference>
<evidence type="ECO:0000313" key="2">
    <source>
        <dbReference type="Proteomes" id="UP000708208"/>
    </source>
</evidence>
<accession>A0A8J2P1W7</accession>
<dbReference type="EMBL" id="CAJVCH010155799">
    <property type="protein sequence ID" value="CAG7727939.1"/>
    <property type="molecule type" value="Genomic_DNA"/>
</dbReference>
<comment type="caution">
    <text evidence="1">The sequence shown here is derived from an EMBL/GenBank/DDBJ whole genome shotgun (WGS) entry which is preliminary data.</text>
</comment>
<feature type="non-terminal residue" evidence="1">
    <location>
        <position position="1"/>
    </location>
</feature>
<keyword evidence="2" id="KW-1185">Reference proteome</keyword>
<dbReference type="OrthoDB" id="5984008at2759"/>
<dbReference type="AlphaFoldDB" id="A0A8J2P1W7"/>
<sequence length="340" mass="38472">MELSPMVAKVCAICDKGLEEFKNTGVWADLTAPNIYELSLLFNATLELETVFSLPRDGQDEEGKWDDYLPPKVKRKMKLLDILRLLKKRKHFTPAADESTIAKNILPEHISRLTLFAIVKPILNQNGLDSQILLKNVKDNLTRFVLGNWFLMLIVPMCAYESKLIEMIALPYTKQPPSTFAELAESNYEIGAVFWTGVIESSFLALNNNMSKKITERAQEYGYFDPDCFQLIFDGEKACLAFKGIIENIGVNFLVDVKKRKMYITSKENLFPSAVSSAVSKHYPFLADALNQLTCALETAGMYKHWQYNVEAKAIQKGKENAIGFAPTKRVYQGVEARDT</sequence>
<name>A0A8J2P1W7_9HEXA</name>
<protein>
    <submittedName>
        <fullName evidence="1">Uncharacterized protein</fullName>
    </submittedName>
</protein>